<name>A0A1Y2K6J7_9PROT</name>
<dbReference type="InterPro" id="IPR036424">
    <property type="entry name" value="UPP_synth-like_sf"/>
</dbReference>
<sequence>MSKSTPPLPENLPRHVAIVMDGNRRWAKKRFLPKLEGHRQGVKAVRRTIEACLEFKIPTLTLYTFSAENWNRPEEEVSALMNLLALHLKREVDELVKEGVRFRALGRLHELPPKIRDLVRDLEQKTTHNTDLNFNIALNYGGRQELIDAARSIAQDVANGDLSLDAIDDAQISNRLTTVGQPDPDLMIRTGGEQRVSNFLLWQVAYTELVFLPIFWPEFDRKYFLSALEEFSRRERRFGAAS</sequence>
<dbReference type="Pfam" id="PF01255">
    <property type="entry name" value="Prenyltransf"/>
    <property type="match status" value="1"/>
</dbReference>
<dbReference type="Proteomes" id="UP000194003">
    <property type="component" value="Unassembled WGS sequence"/>
</dbReference>
<feature type="active site" evidence="3">
    <location>
        <position position="21"/>
    </location>
</feature>
<dbReference type="PANTHER" id="PTHR10291">
    <property type="entry name" value="DEHYDRODOLICHYL DIPHOSPHATE SYNTHASE FAMILY MEMBER"/>
    <property type="match status" value="1"/>
</dbReference>
<dbReference type="EMBL" id="LVJN01000018">
    <property type="protein sequence ID" value="OSM05160.1"/>
    <property type="molecule type" value="Genomic_DNA"/>
</dbReference>
<dbReference type="CDD" id="cd00475">
    <property type="entry name" value="Cis_IPPS"/>
    <property type="match status" value="1"/>
</dbReference>
<keyword evidence="5" id="KW-1185">Reference proteome</keyword>
<dbReference type="STRING" id="1434232.MAIT1_03313"/>
<dbReference type="InterPro" id="IPR018520">
    <property type="entry name" value="UPP_synth-like_CS"/>
</dbReference>
<feature type="binding site" evidence="3">
    <location>
        <position position="72"/>
    </location>
    <ligand>
        <name>substrate</name>
    </ligand>
</feature>
<keyword evidence="3" id="KW-0479">Metal-binding</keyword>
<dbReference type="Gene3D" id="3.40.1180.10">
    <property type="entry name" value="Decaprenyl diphosphate synthase-like"/>
    <property type="match status" value="1"/>
</dbReference>
<feature type="binding site" evidence="3">
    <location>
        <position position="70"/>
    </location>
    <ligand>
        <name>substrate</name>
    </ligand>
</feature>
<protein>
    <recommendedName>
        <fullName evidence="3">Isoprenyl transferase</fullName>
        <ecNumber evidence="3">2.5.1.-</ecNumber>
    </recommendedName>
</protein>
<feature type="binding site" evidence="3">
    <location>
        <begin position="22"/>
        <end position="25"/>
    </location>
    <ligand>
        <name>substrate</name>
    </ligand>
</feature>
<feature type="binding site" evidence="3">
    <location>
        <position position="34"/>
    </location>
    <ligand>
        <name>substrate</name>
    </ligand>
</feature>
<dbReference type="RefSeq" id="WP_085441794.1">
    <property type="nucleotide sequence ID" value="NZ_LVJN01000018.1"/>
</dbReference>
<dbReference type="GO" id="GO:0016094">
    <property type="term" value="P:polyprenol biosynthetic process"/>
    <property type="evidence" value="ECO:0007669"/>
    <property type="project" value="TreeGrafter"/>
</dbReference>
<proteinExistence type="inferred from homology"/>
<evidence type="ECO:0000256" key="1">
    <source>
        <dbReference type="ARBA" id="ARBA00022679"/>
    </source>
</evidence>
<feature type="binding site" evidence="3">
    <location>
        <position position="38"/>
    </location>
    <ligand>
        <name>substrate</name>
    </ligand>
</feature>
<comment type="similarity">
    <text evidence="2">Belongs to the UPP synthase family. Z-FPP synthase subfamily.</text>
</comment>
<feature type="binding site" evidence="3">
    <location>
        <position position="21"/>
    </location>
    <ligand>
        <name>Mg(2+)</name>
        <dbReference type="ChEBI" id="CHEBI:18420"/>
    </ligand>
</feature>
<dbReference type="NCBIfam" id="TIGR00055">
    <property type="entry name" value="uppS"/>
    <property type="match status" value="1"/>
</dbReference>
<evidence type="ECO:0000256" key="2">
    <source>
        <dbReference type="ARBA" id="ARBA00038453"/>
    </source>
</evidence>
<feature type="binding site" evidence="3">
    <location>
        <begin position="66"/>
        <end position="68"/>
    </location>
    <ligand>
        <name>substrate</name>
    </ligand>
</feature>
<keyword evidence="3" id="KW-0460">Magnesium</keyword>
<dbReference type="FunFam" id="3.40.1180.10:FF:000001">
    <property type="entry name" value="(2E,6E)-farnesyl-diphosphate-specific ditrans,polycis-undecaprenyl-diphosphate synthase"/>
    <property type="match status" value="1"/>
</dbReference>
<dbReference type="SUPFAM" id="SSF64005">
    <property type="entry name" value="Undecaprenyl diphosphate synthase"/>
    <property type="match status" value="1"/>
</dbReference>
<gene>
    <name evidence="4" type="ORF">MAIT1_03313</name>
</gene>
<dbReference type="GO" id="GO:0045547">
    <property type="term" value="F:ditrans,polycis-polyprenyl diphosphate synthase [(2E,6E)-farnesyl diphosphate specific] activity"/>
    <property type="evidence" value="ECO:0007669"/>
    <property type="project" value="TreeGrafter"/>
</dbReference>
<comment type="function">
    <text evidence="3">Catalyzes the condensation of isopentenyl diphosphate (IPP) with allylic pyrophosphates generating different type of terpenoids.</text>
</comment>
<dbReference type="InterPro" id="IPR001441">
    <property type="entry name" value="UPP_synth-like"/>
</dbReference>
<keyword evidence="1 3" id="KW-0808">Transferase</keyword>
<dbReference type="EC" id="2.5.1.-" evidence="3"/>
<comment type="cofactor">
    <cofactor evidence="3">
        <name>Mg(2+)</name>
        <dbReference type="ChEBI" id="CHEBI:18420"/>
    </cofactor>
    <text evidence="3">Binds 2 magnesium ions per subunit.</text>
</comment>
<evidence type="ECO:0000256" key="3">
    <source>
        <dbReference type="HAMAP-Rule" id="MF_01139"/>
    </source>
</evidence>
<reference evidence="4 5" key="1">
    <citation type="journal article" date="2016" name="BMC Genomics">
        <title>Combined genomic and structural analyses of a cultured magnetotactic bacterium reveals its niche adaptation to a dynamic environment.</title>
        <authorList>
            <person name="Araujo A.C."/>
            <person name="Morillo V."/>
            <person name="Cypriano J."/>
            <person name="Teixeira L.C."/>
            <person name="Leao P."/>
            <person name="Lyra S."/>
            <person name="Almeida L.G."/>
            <person name="Bazylinski D.A."/>
            <person name="Vasconcellos A.T."/>
            <person name="Abreu F."/>
            <person name="Lins U."/>
        </authorList>
    </citation>
    <scope>NUCLEOTIDE SEQUENCE [LARGE SCALE GENOMIC DNA]</scope>
    <source>
        <strain evidence="4 5">IT-1</strain>
    </source>
</reference>
<comment type="subunit">
    <text evidence="3">Homodimer.</text>
</comment>
<dbReference type="AlphaFoldDB" id="A0A1Y2K6J7"/>
<dbReference type="PANTHER" id="PTHR10291:SF43">
    <property type="entry name" value="DEHYDRODOLICHYL DIPHOSPHATE SYNTHASE COMPLEX SUBUNIT DHDDS"/>
    <property type="match status" value="1"/>
</dbReference>
<dbReference type="OrthoDB" id="4191603at2"/>
<feature type="binding site" evidence="3">
    <location>
        <position position="189"/>
    </location>
    <ligand>
        <name>substrate</name>
    </ligand>
</feature>
<accession>A0A1Y2K6J7</accession>
<evidence type="ECO:0000313" key="4">
    <source>
        <dbReference type="EMBL" id="OSM05160.1"/>
    </source>
</evidence>
<comment type="caution">
    <text evidence="4">The sequence shown here is derived from an EMBL/GenBank/DDBJ whole genome shotgun (WGS) entry which is preliminary data.</text>
</comment>
<feature type="active site" description="Proton acceptor" evidence="3">
    <location>
        <position position="69"/>
    </location>
</feature>
<dbReference type="GO" id="GO:0000287">
    <property type="term" value="F:magnesium ion binding"/>
    <property type="evidence" value="ECO:0007669"/>
    <property type="project" value="UniProtKB-UniRule"/>
</dbReference>
<dbReference type="HAMAP" id="MF_01139">
    <property type="entry name" value="ISPT"/>
    <property type="match status" value="1"/>
</dbReference>
<feature type="binding site" evidence="3">
    <location>
        <position position="208"/>
    </location>
    <ligand>
        <name>Mg(2+)</name>
        <dbReference type="ChEBI" id="CHEBI:18420"/>
    </ligand>
</feature>
<feature type="binding site" evidence="3">
    <location>
        <begin position="195"/>
        <end position="197"/>
    </location>
    <ligand>
        <name>substrate</name>
    </ligand>
</feature>
<feature type="binding site" evidence="3">
    <location>
        <position position="26"/>
    </location>
    <ligand>
        <name>substrate</name>
    </ligand>
</feature>
<dbReference type="PROSITE" id="PS01066">
    <property type="entry name" value="UPP_SYNTHASE"/>
    <property type="match status" value="1"/>
</dbReference>
<organism evidence="4 5">
    <name type="scientific">Magnetofaba australis IT-1</name>
    <dbReference type="NCBI Taxonomy" id="1434232"/>
    <lineage>
        <taxon>Bacteria</taxon>
        <taxon>Pseudomonadati</taxon>
        <taxon>Pseudomonadota</taxon>
        <taxon>Magnetococcia</taxon>
        <taxon>Magnetococcales</taxon>
        <taxon>Magnetococcaceae</taxon>
        <taxon>Magnetofaba</taxon>
    </lineage>
</organism>
<evidence type="ECO:0000313" key="5">
    <source>
        <dbReference type="Proteomes" id="UP000194003"/>
    </source>
</evidence>